<dbReference type="GO" id="GO:0048468">
    <property type="term" value="P:cell development"/>
    <property type="evidence" value="ECO:0007669"/>
    <property type="project" value="UniProtKB-ARBA"/>
</dbReference>
<feature type="region of interest" description="Disordered" evidence="7">
    <location>
        <begin position="29"/>
        <end position="58"/>
    </location>
</feature>
<evidence type="ECO:0000256" key="3">
    <source>
        <dbReference type="ARBA" id="ARBA00023125"/>
    </source>
</evidence>
<keyword evidence="5" id="KW-0804">Transcription</keyword>
<comment type="subcellular location">
    <subcellularLocation>
        <location evidence="1">Nucleus</location>
    </subcellularLocation>
</comment>
<keyword evidence="6" id="KW-0539">Nucleus</keyword>
<evidence type="ECO:0000256" key="4">
    <source>
        <dbReference type="ARBA" id="ARBA00023155"/>
    </source>
</evidence>
<keyword evidence="4" id="KW-0371">Homeobox</keyword>
<dbReference type="InterPro" id="IPR023082">
    <property type="entry name" value="Homeo_prospero_dom"/>
</dbReference>
<dbReference type="GO" id="GO:0007399">
    <property type="term" value="P:nervous system development"/>
    <property type="evidence" value="ECO:0007669"/>
    <property type="project" value="UniProtKB-ARBA"/>
</dbReference>
<dbReference type="PANTHER" id="PTHR12198:SF0">
    <property type="entry name" value="HOMEOBOX PROTEIN PROSPERO"/>
    <property type="match status" value="1"/>
</dbReference>
<gene>
    <name evidence="9" type="ORF">ECPE_LOCUS2244</name>
</gene>
<dbReference type="InterPro" id="IPR037131">
    <property type="entry name" value="Homeo_prospero_dom_sf"/>
</dbReference>
<dbReference type="SUPFAM" id="SSF46689">
    <property type="entry name" value="Homeodomain-like"/>
    <property type="match status" value="1"/>
</dbReference>
<dbReference type="InterPro" id="IPR039350">
    <property type="entry name" value="Prospero_homeodomain"/>
</dbReference>
<feature type="compositionally biased region" description="Polar residues" evidence="7">
    <location>
        <begin position="40"/>
        <end position="58"/>
    </location>
</feature>
<evidence type="ECO:0000313" key="11">
    <source>
        <dbReference type="WBParaSite" id="ECPE_0000224401-mRNA-1"/>
    </source>
</evidence>
<dbReference type="GO" id="GO:0005634">
    <property type="term" value="C:nucleus"/>
    <property type="evidence" value="ECO:0007669"/>
    <property type="project" value="UniProtKB-SubCell"/>
</dbReference>
<evidence type="ECO:0000256" key="2">
    <source>
        <dbReference type="ARBA" id="ARBA00023015"/>
    </source>
</evidence>
<dbReference type="GO" id="GO:0000981">
    <property type="term" value="F:DNA-binding transcription factor activity, RNA polymerase II-specific"/>
    <property type="evidence" value="ECO:0007669"/>
    <property type="project" value="TreeGrafter"/>
</dbReference>
<feature type="domain" description="Prospero" evidence="8">
    <location>
        <begin position="106"/>
        <end position="258"/>
    </location>
</feature>
<evidence type="ECO:0000313" key="10">
    <source>
        <dbReference type="Proteomes" id="UP000272942"/>
    </source>
</evidence>
<name>A0A183A5K9_9TREM</name>
<dbReference type="OrthoDB" id="10038576at2759"/>
<dbReference type="AlphaFoldDB" id="A0A183A5K9"/>
<evidence type="ECO:0000256" key="7">
    <source>
        <dbReference type="SAM" id="MobiDB-lite"/>
    </source>
</evidence>
<reference evidence="9 10" key="2">
    <citation type="submission" date="2018-11" db="EMBL/GenBank/DDBJ databases">
        <authorList>
            <consortium name="Pathogen Informatics"/>
        </authorList>
    </citation>
    <scope>NUCLEOTIDE SEQUENCE [LARGE SCALE GENOMIC DNA]</scope>
    <source>
        <strain evidence="9 10">Egypt</strain>
    </source>
</reference>
<dbReference type="Gene3D" id="1.10.10.500">
    <property type="entry name" value="Homeo-prospero domain"/>
    <property type="match status" value="1"/>
</dbReference>
<evidence type="ECO:0000256" key="6">
    <source>
        <dbReference type="ARBA" id="ARBA00023242"/>
    </source>
</evidence>
<dbReference type="PANTHER" id="PTHR12198">
    <property type="entry name" value="HOMEOBOX PROTEIN PROSPERO/PROX-1/CEH-26"/>
    <property type="match status" value="1"/>
</dbReference>
<evidence type="ECO:0000256" key="1">
    <source>
        <dbReference type="ARBA" id="ARBA00004123"/>
    </source>
</evidence>
<dbReference type="Proteomes" id="UP000272942">
    <property type="component" value="Unassembled WGS sequence"/>
</dbReference>
<evidence type="ECO:0000313" key="9">
    <source>
        <dbReference type="EMBL" id="VDP65866.1"/>
    </source>
</evidence>
<protein>
    <submittedName>
        <fullName evidence="11">Prospero domain-containing protein</fullName>
    </submittedName>
</protein>
<sequence>MEFLNKQLHQQHQLQIQSAARRRRLRIRSTGRRLRIRQSGNGTTGRQTGQSLSPTDQSLRLDGTLDLRVRREWSRVSEEEEEGQENRVSPSYHTMEKSDLHGTTKTLTLTGMHLKRAKLMFLYARYPNSSILKTFFPDVIFTRSTTAQMVKWFSNFREFFYIQIEKYVRQCKANGMKAKDSVSISREHELFRSLELHYNKDREIETPDEFLQTTQVAVNEFFQAVCSGADRDASWKKSIYKLIAPMDTPFPDFLKRYL</sequence>
<dbReference type="Pfam" id="PF05044">
    <property type="entry name" value="HPD"/>
    <property type="match status" value="1"/>
</dbReference>
<dbReference type="PROSITE" id="PS51818">
    <property type="entry name" value="HOMEO_PROSPERO"/>
    <property type="match status" value="1"/>
</dbReference>
<reference evidence="11" key="1">
    <citation type="submission" date="2016-06" db="UniProtKB">
        <authorList>
            <consortium name="WormBaseParasite"/>
        </authorList>
    </citation>
    <scope>IDENTIFICATION</scope>
</reference>
<dbReference type="EMBL" id="UZAN01039490">
    <property type="protein sequence ID" value="VDP65866.1"/>
    <property type="molecule type" value="Genomic_DNA"/>
</dbReference>
<keyword evidence="10" id="KW-1185">Reference proteome</keyword>
<dbReference type="GO" id="GO:0000978">
    <property type="term" value="F:RNA polymerase II cis-regulatory region sequence-specific DNA binding"/>
    <property type="evidence" value="ECO:0007669"/>
    <property type="project" value="TreeGrafter"/>
</dbReference>
<keyword evidence="2" id="KW-0805">Transcription regulation</keyword>
<evidence type="ECO:0000256" key="5">
    <source>
        <dbReference type="ARBA" id="ARBA00023163"/>
    </source>
</evidence>
<dbReference type="InterPro" id="IPR009057">
    <property type="entry name" value="Homeodomain-like_sf"/>
</dbReference>
<dbReference type="WBParaSite" id="ECPE_0000224401-mRNA-1">
    <property type="protein sequence ID" value="ECPE_0000224401-mRNA-1"/>
    <property type="gene ID" value="ECPE_0000224401"/>
</dbReference>
<keyword evidence="3" id="KW-0238">DNA-binding</keyword>
<evidence type="ECO:0000259" key="8">
    <source>
        <dbReference type="PROSITE" id="PS51818"/>
    </source>
</evidence>
<proteinExistence type="predicted"/>
<feature type="region of interest" description="Disordered" evidence="7">
    <location>
        <begin position="76"/>
        <end position="100"/>
    </location>
</feature>
<accession>A0A183A5K9</accession>
<organism evidence="11">
    <name type="scientific">Echinostoma caproni</name>
    <dbReference type="NCBI Taxonomy" id="27848"/>
    <lineage>
        <taxon>Eukaryota</taxon>
        <taxon>Metazoa</taxon>
        <taxon>Spiralia</taxon>
        <taxon>Lophotrochozoa</taxon>
        <taxon>Platyhelminthes</taxon>
        <taxon>Trematoda</taxon>
        <taxon>Digenea</taxon>
        <taxon>Plagiorchiida</taxon>
        <taxon>Echinostomata</taxon>
        <taxon>Echinostomatoidea</taxon>
        <taxon>Echinostomatidae</taxon>
        <taxon>Echinostoma</taxon>
    </lineage>
</organism>